<reference evidence="6" key="1">
    <citation type="submission" date="2017-02" db="UniProtKB">
        <authorList>
            <consortium name="WormBaseParasite"/>
        </authorList>
    </citation>
    <scope>IDENTIFICATION</scope>
</reference>
<proteinExistence type="predicted"/>
<sequence length="479" mass="53577">LLTEKPLSERKRLLLTIFPSIDFTIEEVSLQVANCFNPFHTDDSTMDAEEPEELEQDRLLSLFTVTKGALYLGGFVISPPDKTKLARYFDTWVQHGAEGLVAKALCTTYVPNGRNQVGWWKLKPDYVAGLCTDLDCLIVGAYNTTAGSVTAAATRQTRFLSFLCAVIDDESSEKESKRAKMAMDTSDIPTFLTFCQVTNGLKREQLESINRRLESHWRPYDRRKINSGATEWLCVKGERPDFWVPPRHSLVLQIHAAEMTPSASYSAGYTLRFPRVSAIREDKNWETVVSVSEGKMVETKRGNPPDDDSDSTSVDIDEPRTSDFSSANNTPTTKPTQKRSKPVGPILAPYCSLEEESVEVESTAFRDLEFCLYISSRFNAPSTPNLTSKSDLERAIVKMSGKVVQNPGTATDYVIADVVTIKVSNLVEATQKHTARGREGGYDILSTDWLIRCILEKRLLLPKEPEVFATRPSTQCDVE</sequence>
<dbReference type="GO" id="GO:0003677">
    <property type="term" value="F:DNA binding"/>
    <property type="evidence" value="ECO:0007669"/>
    <property type="project" value="InterPro"/>
</dbReference>
<evidence type="ECO:0000256" key="3">
    <source>
        <dbReference type="SAM" id="MobiDB-lite"/>
    </source>
</evidence>
<dbReference type="PANTHER" id="PTHR45997:SF1">
    <property type="entry name" value="DNA LIGASE 4"/>
    <property type="match status" value="1"/>
</dbReference>
<dbReference type="PROSITE" id="PS50160">
    <property type="entry name" value="DNA_LIGASE_A3"/>
    <property type="match status" value="1"/>
</dbReference>
<dbReference type="GO" id="GO:0032807">
    <property type="term" value="C:DNA ligase IV complex"/>
    <property type="evidence" value="ECO:0007669"/>
    <property type="project" value="TreeGrafter"/>
</dbReference>
<feature type="domain" description="BRCT" evidence="5">
    <location>
        <begin position="360"/>
        <end position="467"/>
    </location>
</feature>
<evidence type="ECO:0000259" key="4">
    <source>
        <dbReference type="PROSITE" id="PS50160"/>
    </source>
</evidence>
<dbReference type="GO" id="GO:0003910">
    <property type="term" value="F:DNA ligase (ATP) activity"/>
    <property type="evidence" value="ECO:0007669"/>
    <property type="project" value="InterPro"/>
</dbReference>
<dbReference type="Gene3D" id="2.40.50.140">
    <property type="entry name" value="Nucleic acid-binding proteins"/>
    <property type="match status" value="1"/>
</dbReference>
<dbReference type="WBParaSite" id="HNAJ_0000300801-mRNA-1">
    <property type="protein sequence ID" value="HNAJ_0000300801-mRNA-1"/>
    <property type="gene ID" value="HNAJ_0000300801"/>
</dbReference>
<dbReference type="Pfam" id="PF00533">
    <property type="entry name" value="BRCT"/>
    <property type="match status" value="1"/>
</dbReference>
<dbReference type="SUPFAM" id="SSF56091">
    <property type="entry name" value="DNA ligase/mRNA capping enzyme, catalytic domain"/>
    <property type="match status" value="1"/>
</dbReference>
<dbReference type="SUPFAM" id="SSF52113">
    <property type="entry name" value="BRCT domain"/>
    <property type="match status" value="1"/>
</dbReference>
<dbReference type="CDD" id="cd07968">
    <property type="entry name" value="OBF_DNA_ligase_IV"/>
    <property type="match status" value="1"/>
</dbReference>
<dbReference type="PANTHER" id="PTHR45997">
    <property type="entry name" value="DNA LIGASE 4"/>
    <property type="match status" value="1"/>
</dbReference>
<dbReference type="PROSITE" id="PS50172">
    <property type="entry name" value="BRCT"/>
    <property type="match status" value="1"/>
</dbReference>
<dbReference type="Gene3D" id="3.40.50.10190">
    <property type="entry name" value="BRCT domain"/>
    <property type="match status" value="1"/>
</dbReference>
<dbReference type="GO" id="GO:0006297">
    <property type="term" value="P:nucleotide-excision repair, DNA gap filling"/>
    <property type="evidence" value="ECO:0007669"/>
    <property type="project" value="TreeGrafter"/>
</dbReference>
<dbReference type="InterPro" id="IPR012340">
    <property type="entry name" value="NA-bd_OB-fold"/>
</dbReference>
<evidence type="ECO:0000259" key="5">
    <source>
        <dbReference type="PROSITE" id="PS50172"/>
    </source>
</evidence>
<dbReference type="SUPFAM" id="SSF50249">
    <property type="entry name" value="Nucleic acid-binding proteins"/>
    <property type="match status" value="1"/>
</dbReference>
<feature type="domain" description="ATP-dependent DNA ligase family profile" evidence="4">
    <location>
        <begin position="1"/>
        <end position="168"/>
    </location>
</feature>
<keyword evidence="1" id="KW-0436">Ligase</keyword>
<evidence type="ECO:0000313" key="6">
    <source>
        <dbReference type="WBParaSite" id="HNAJ_0000300801-mRNA-1"/>
    </source>
</evidence>
<organism evidence="6">
    <name type="scientific">Rodentolepis nana</name>
    <name type="common">Dwarf tapeworm</name>
    <name type="synonym">Hymenolepis nana</name>
    <dbReference type="NCBI Taxonomy" id="102285"/>
    <lineage>
        <taxon>Eukaryota</taxon>
        <taxon>Metazoa</taxon>
        <taxon>Spiralia</taxon>
        <taxon>Lophotrochozoa</taxon>
        <taxon>Platyhelminthes</taxon>
        <taxon>Cestoda</taxon>
        <taxon>Eucestoda</taxon>
        <taxon>Cyclophyllidea</taxon>
        <taxon>Hymenolepididae</taxon>
        <taxon>Rodentolepis</taxon>
    </lineage>
</organism>
<dbReference type="InterPro" id="IPR036420">
    <property type="entry name" value="BRCT_dom_sf"/>
</dbReference>
<evidence type="ECO:0000256" key="2">
    <source>
        <dbReference type="ARBA" id="ARBA00023172"/>
    </source>
</evidence>
<feature type="region of interest" description="Disordered" evidence="3">
    <location>
        <begin position="296"/>
        <end position="344"/>
    </location>
</feature>
<dbReference type="AlphaFoldDB" id="A0A0R3T7H0"/>
<name>A0A0R3T7H0_RODNA</name>
<feature type="compositionally biased region" description="Polar residues" evidence="3">
    <location>
        <begin position="322"/>
        <end position="335"/>
    </location>
</feature>
<dbReference type="InterPro" id="IPR012310">
    <property type="entry name" value="DNA_ligase_ATP-dep_cent"/>
</dbReference>
<dbReference type="GO" id="GO:0006303">
    <property type="term" value="P:double-strand break repair via nonhomologous end joining"/>
    <property type="evidence" value="ECO:0007669"/>
    <property type="project" value="TreeGrafter"/>
</dbReference>
<keyword evidence="2" id="KW-0233">DNA recombination</keyword>
<dbReference type="InterPro" id="IPR001357">
    <property type="entry name" value="BRCT_dom"/>
</dbReference>
<dbReference type="GO" id="GO:0005524">
    <property type="term" value="F:ATP binding"/>
    <property type="evidence" value="ECO:0007669"/>
    <property type="project" value="InterPro"/>
</dbReference>
<dbReference type="STRING" id="102285.A0A0R3T7H0"/>
<accession>A0A0R3T7H0</accession>
<protein>
    <submittedName>
        <fullName evidence="6">BRCT domain-containing protein</fullName>
    </submittedName>
</protein>
<dbReference type="Pfam" id="PF04679">
    <property type="entry name" value="DNA_ligase_A_C"/>
    <property type="match status" value="1"/>
</dbReference>
<evidence type="ECO:0000256" key="1">
    <source>
        <dbReference type="ARBA" id="ARBA00022598"/>
    </source>
</evidence>
<dbReference type="Gene3D" id="3.30.1490.70">
    <property type="match status" value="1"/>
</dbReference>
<dbReference type="InterPro" id="IPR029710">
    <property type="entry name" value="LIG4"/>
</dbReference>
<dbReference type="GO" id="GO:0006310">
    <property type="term" value="P:DNA recombination"/>
    <property type="evidence" value="ECO:0007669"/>
    <property type="project" value="UniProtKB-KW"/>
</dbReference>
<dbReference type="InterPro" id="IPR012309">
    <property type="entry name" value="DNA_ligase_ATP-dep_C"/>
</dbReference>